<feature type="domain" description="Outer membrane protein beta-barrel" evidence="2">
    <location>
        <begin position="134"/>
        <end position="315"/>
    </location>
</feature>
<organism evidence="3 4">
    <name type="scientific">Marivirga lumbricoides</name>
    <dbReference type="NCBI Taxonomy" id="1046115"/>
    <lineage>
        <taxon>Bacteria</taxon>
        <taxon>Pseudomonadati</taxon>
        <taxon>Bacteroidota</taxon>
        <taxon>Cytophagia</taxon>
        <taxon>Cytophagales</taxon>
        <taxon>Marivirgaceae</taxon>
        <taxon>Marivirga</taxon>
    </lineage>
</organism>
<evidence type="ECO:0000259" key="2">
    <source>
        <dbReference type="Pfam" id="PF13568"/>
    </source>
</evidence>
<dbReference type="Proteomes" id="UP000636010">
    <property type="component" value="Unassembled WGS sequence"/>
</dbReference>
<accession>A0ABQ1LTK6</accession>
<dbReference type="EMBL" id="BMEC01000003">
    <property type="protein sequence ID" value="GGC27955.1"/>
    <property type="molecule type" value="Genomic_DNA"/>
</dbReference>
<comment type="caution">
    <text evidence="3">The sequence shown here is derived from an EMBL/GenBank/DDBJ whole genome shotgun (WGS) entry which is preliminary data.</text>
</comment>
<reference evidence="4" key="1">
    <citation type="journal article" date="2019" name="Int. J. Syst. Evol. Microbiol.">
        <title>The Global Catalogue of Microorganisms (GCM) 10K type strain sequencing project: providing services to taxonomists for standard genome sequencing and annotation.</title>
        <authorList>
            <consortium name="The Broad Institute Genomics Platform"/>
            <consortium name="The Broad Institute Genome Sequencing Center for Infectious Disease"/>
            <person name="Wu L."/>
            <person name="Ma J."/>
        </authorList>
    </citation>
    <scope>NUCLEOTIDE SEQUENCE [LARGE SCALE GENOMIC DNA]</scope>
    <source>
        <strain evidence="4">CGMCC 1.10832</strain>
    </source>
</reference>
<evidence type="ECO:0000313" key="3">
    <source>
        <dbReference type="EMBL" id="GGC27955.1"/>
    </source>
</evidence>
<proteinExistence type="predicted"/>
<evidence type="ECO:0000256" key="1">
    <source>
        <dbReference type="SAM" id="SignalP"/>
    </source>
</evidence>
<keyword evidence="1" id="KW-0732">Signal</keyword>
<dbReference type="InterPro" id="IPR025665">
    <property type="entry name" value="Beta-barrel_OMP_2"/>
</dbReference>
<keyword evidence="4" id="KW-1185">Reference proteome</keyword>
<dbReference type="RefSeq" id="WP_188461203.1">
    <property type="nucleotide sequence ID" value="NZ_BAABHU010000003.1"/>
</dbReference>
<dbReference type="Pfam" id="PF13568">
    <property type="entry name" value="OMP_b-brl_2"/>
    <property type="match status" value="1"/>
</dbReference>
<name>A0ABQ1LTK6_9BACT</name>
<sequence>MTRKISNVKVLSVAFILCFAALQNAYAQKPKEEDNACVLNLERANEMYREGKIDLIIDQLLPCLNGTRLNKENKVRAYRLLVITQLYFNERDAAADYMVELLKLEPEYEINENLDPTEFIQLYNRFRTYPILLVGLHAGGNYSFPTVHRNFSLDNTSTSLGSYTPEMGYSVGISLEIPFFNKWSVLTNINYLYNKFEYDKKQYNYSEVIYLEEQSWMEIPVEIKYYINEGDFRLYAQAGASVQYLLDASASITRLDSLNEELGNQTVAGPSVNMKDHRMPFNLSAKGAIGFTWKGVIGNGYLLGSISYTYGLNDVNNPKERYSNSELLYDYNYVDNDFSMNNLSIKVGYALPIYKPKLMDRNKRKKQK</sequence>
<feature type="signal peptide" evidence="1">
    <location>
        <begin position="1"/>
        <end position="27"/>
    </location>
</feature>
<gene>
    <name evidence="3" type="ORF">GCM10011506_11660</name>
</gene>
<protein>
    <recommendedName>
        <fullName evidence="2">Outer membrane protein beta-barrel domain-containing protein</fullName>
    </recommendedName>
</protein>
<feature type="chain" id="PRO_5045632252" description="Outer membrane protein beta-barrel domain-containing protein" evidence="1">
    <location>
        <begin position="28"/>
        <end position="368"/>
    </location>
</feature>
<evidence type="ECO:0000313" key="4">
    <source>
        <dbReference type="Proteomes" id="UP000636010"/>
    </source>
</evidence>